<dbReference type="Gene3D" id="1.20.140.10">
    <property type="entry name" value="Butyryl-CoA Dehydrogenase, subunit A, domain 3"/>
    <property type="match status" value="1"/>
</dbReference>
<dbReference type="InterPro" id="IPR046373">
    <property type="entry name" value="Acyl-CoA_Oxase/DH_mid-dom_sf"/>
</dbReference>
<reference evidence="10 11" key="1">
    <citation type="submission" date="2017-06" db="EMBL/GenBank/DDBJ databases">
        <title>Complete genome sequence of Nitrospirillum amazonense strain CBAmC, an endophytic nitrogen-fixing and plant growth-promoting bacterium, isolated from sugarcane.</title>
        <authorList>
            <person name="Schwab S."/>
            <person name="dos Santos Teixeira K.R."/>
            <person name="Simoes Araujo J.L."/>
            <person name="Soares Vidal M."/>
            <person name="Borges de Freitas H.R."/>
            <person name="Rivello Crivelaro A.L."/>
            <person name="Bueno de Camargo Nunes A."/>
            <person name="dos Santos C.M."/>
            <person name="Palmeira da Silva Rosa D."/>
            <person name="da Silva Padilha D."/>
            <person name="da Silva E."/>
            <person name="Araujo Terra L."/>
            <person name="Soares Mendes V."/>
            <person name="Farinelli L."/>
            <person name="Magalhaes Cruz L."/>
            <person name="Baldani J.I."/>
        </authorList>
    </citation>
    <scope>NUCLEOTIDE SEQUENCE [LARGE SCALE GENOMIC DNA]</scope>
    <source>
        <strain evidence="10 11">CBAmC</strain>
    </source>
</reference>
<evidence type="ECO:0000313" key="11">
    <source>
        <dbReference type="Proteomes" id="UP000197153"/>
    </source>
</evidence>
<feature type="domain" description="Acyl-CoA dehydrogenase/oxidase N-terminal" evidence="9">
    <location>
        <begin position="10"/>
        <end position="118"/>
    </location>
</feature>
<dbReference type="GO" id="GO:0005886">
    <property type="term" value="C:plasma membrane"/>
    <property type="evidence" value="ECO:0007669"/>
    <property type="project" value="TreeGrafter"/>
</dbReference>
<dbReference type="AlphaFoldDB" id="A0A248JU36"/>
<evidence type="ECO:0000256" key="1">
    <source>
        <dbReference type="ARBA" id="ARBA00001974"/>
    </source>
</evidence>
<dbReference type="EMBL" id="CP022111">
    <property type="protein sequence ID" value="ASG22215.1"/>
    <property type="molecule type" value="Genomic_DNA"/>
</dbReference>
<dbReference type="Gene3D" id="2.40.110.10">
    <property type="entry name" value="Butyryl-CoA Dehydrogenase, subunit A, domain 2"/>
    <property type="match status" value="1"/>
</dbReference>
<dbReference type="InterPro" id="IPR009075">
    <property type="entry name" value="AcylCo_DH/oxidase_C"/>
</dbReference>
<name>A0A248JU36_9PROT</name>
<evidence type="ECO:0000256" key="6">
    <source>
        <dbReference type="RuleBase" id="RU362125"/>
    </source>
</evidence>
<dbReference type="GO" id="GO:0050660">
    <property type="term" value="F:flavin adenine dinucleotide binding"/>
    <property type="evidence" value="ECO:0007669"/>
    <property type="project" value="InterPro"/>
</dbReference>
<feature type="domain" description="Acyl-CoA oxidase/dehydrogenase middle" evidence="8">
    <location>
        <begin position="122"/>
        <end position="216"/>
    </location>
</feature>
<keyword evidence="3 6" id="KW-0285">Flavoprotein</keyword>
<dbReference type="Proteomes" id="UP000197153">
    <property type="component" value="Chromosome 2"/>
</dbReference>
<evidence type="ECO:0000256" key="4">
    <source>
        <dbReference type="ARBA" id="ARBA00022827"/>
    </source>
</evidence>
<dbReference type="SUPFAM" id="SSF56645">
    <property type="entry name" value="Acyl-CoA dehydrogenase NM domain-like"/>
    <property type="match status" value="1"/>
</dbReference>
<evidence type="ECO:0000259" key="7">
    <source>
        <dbReference type="Pfam" id="PF00441"/>
    </source>
</evidence>
<protein>
    <submittedName>
        <fullName evidence="10">Acyl-CoA dehydrogenase</fullName>
    </submittedName>
</protein>
<dbReference type="Gene3D" id="1.10.540.10">
    <property type="entry name" value="Acyl-CoA dehydrogenase/oxidase, N-terminal domain"/>
    <property type="match status" value="1"/>
</dbReference>
<evidence type="ECO:0000256" key="5">
    <source>
        <dbReference type="ARBA" id="ARBA00023002"/>
    </source>
</evidence>
<comment type="cofactor">
    <cofactor evidence="1 6">
        <name>FAD</name>
        <dbReference type="ChEBI" id="CHEBI:57692"/>
    </cofactor>
</comment>
<dbReference type="Pfam" id="PF00441">
    <property type="entry name" value="Acyl-CoA_dh_1"/>
    <property type="match status" value="1"/>
</dbReference>
<keyword evidence="4 6" id="KW-0274">FAD</keyword>
<dbReference type="PANTHER" id="PTHR43292">
    <property type="entry name" value="ACYL-COA DEHYDROGENASE"/>
    <property type="match status" value="1"/>
</dbReference>
<dbReference type="KEGG" id="nao:Y958_14725"/>
<feature type="domain" description="Acyl-CoA dehydrogenase/oxidase C-terminal" evidence="7">
    <location>
        <begin position="228"/>
        <end position="383"/>
    </location>
</feature>
<dbReference type="Pfam" id="PF02770">
    <property type="entry name" value="Acyl-CoA_dh_M"/>
    <property type="match status" value="1"/>
</dbReference>
<evidence type="ECO:0000313" key="10">
    <source>
        <dbReference type="EMBL" id="ASG22215.1"/>
    </source>
</evidence>
<dbReference type="GO" id="GO:0016627">
    <property type="term" value="F:oxidoreductase activity, acting on the CH-CH group of donors"/>
    <property type="evidence" value="ECO:0007669"/>
    <property type="project" value="InterPro"/>
</dbReference>
<organism evidence="10 11">
    <name type="scientific">Nitrospirillum viridazoti CBAmc</name>
    <dbReference type="NCBI Taxonomy" id="1441467"/>
    <lineage>
        <taxon>Bacteria</taxon>
        <taxon>Pseudomonadati</taxon>
        <taxon>Pseudomonadota</taxon>
        <taxon>Alphaproteobacteria</taxon>
        <taxon>Rhodospirillales</taxon>
        <taxon>Azospirillaceae</taxon>
        <taxon>Nitrospirillum</taxon>
        <taxon>Nitrospirillum viridazoti</taxon>
    </lineage>
</organism>
<evidence type="ECO:0000256" key="3">
    <source>
        <dbReference type="ARBA" id="ARBA00022630"/>
    </source>
</evidence>
<sequence>MRDWNALSDEAFRLAARDFIEAHCPAHLRRGEEHVRWAQSKDWYHAMAAHGWLAPGWPVEHGGMALKPAKHLIYLEEWARAGISRVMEQGVLNVGPVLLAHGTPDQIAHYLPRILSGEDLWCQGFSEPGAGSDLAGLRTEARIEGDTFVINGHKIWTSGAVDANHIFVLARTDKTVKKQAGISFILVDMNQPGVTVKPIVTVNGDAEFAEVFLDNVRAPVANLVGGLNNGWRVAQSLLGFERVWAGSPHMGRQAMDRMVRVARLAGRDRDPAIVDRIAQLQLDLADNSEMYERLAQEIRAGHSFGFEVSTLKIVATETYARITELTLEIAGEQGGLAGEAPFADGPLVLGKADLLRDYLTARAPMIYGGTVQIHRNILAKRVLGLPA</sequence>
<evidence type="ECO:0000259" key="8">
    <source>
        <dbReference type="Pfam" id="PF02770"/>
    </source>
</evidence>
<accession>A0A248JU36</accession>
<dbReference type="InterPro" id="IPR052161">
    <property type="entry name" value="Mycobact_Acyl-CoA_DH"/>
</dbReference>
<evidence type="ECO:0000259" key="9">
    <source>
        <dbReference type="Pfam" id="PF02771"/>
    </source>
</evidence>
<dbReference type="RefSeq" id="WP_088872827.1">
    <property type="nucleotide sequence ID" value="NZ_CP022111.1"/>
</dbReference>
<dbReference type="PANTHER" id="PTHR43292:SF3">
    <property type="entry name" value="ACYL-COA DEHYDROGENASE FADE29"/>
    <property type="match status" value="1"/>
</dbReference>
<dbReference type="InterPro" id="IPR037069">
    <property type="entry name" value="AcylCoA_DH/ox_N_sf"/>
</dbReference>
<gene>
    <name evidence="10" type="ORF">Y958_14725</name>
</gene>
<dbReference type="InterPro" id="IPR006091">
    <property type="entry name" value="Acyl-CoA_Oxase/DH_mid-dom"/>
</dbReference>
<dbReference type="InterPro" id="IPR009100">
    <property type="entry name" value="AcylCoA_DH/oxidase_NM_dom_sf"/>
</dbReference>
<dbReference type="SUPFAM" id="SSF47203">
    <property type="entry name" value="Acyl-CoA dehydrogenase C-terminal domain-like"/>
    <property type="match status" value="1"/>
</dbReference>
<dbReference type="FunFam" id="2.40.110.10:FF:000011">
    <property type="entry name" value="Acyl-CoA dehydrogenase FadE34"/>
    <property type="match status" value="1"/>
</dbReference>
<comment type="similarity">
    <text evidence="2 6">Belongs to the acyl-CoA dehydrogenase family.</text>
</comment>
<proteinExistence type="inferred from homology"/>
<dbReference type="InterPro" id="IPR013786">
    <property type="entry name" value="AcylCoA_DH/ox_N"/>
</dbReference>
<keyword evidence="11" id="KW-1185">Reference proteome</keyword>
<dbReference type="InterPro" id="IPR036250">
    <property type="entry name" value="AcylCo_DH-like_C"/>
</dbReference>
<evidence type="ECO:0000256" key="2">
    <source>
        <dbReference type="ARBA" id="ARBA00009347"/>
    </source>
</evidence>
<keyword evidence="5 6" id="KW-0560">Oxidoreductase</keyword>
<dbReference type="Pfam" id="PF02771">
    <property type="entry name" value="Acyl-CoA_dh_N"/>
    <property type="match status" value="1"/>
</dbReference>